<dbReference type="AlphaFoldDB" id="I2GL70"/>
<dbReference type="eggNOG" id="ENOG5032XVE">
    <property type="taxonomic scope" value="Bacteria"/>
</dbReference>
<reference evidence="1 2" key="1">
    <citation type="journal article" date="2012" name="J. Bacteriol.">
        <title>Genome Sequence of the Filamentous Bacterium Fibrisoma limi BUZ 3T.</title>
        <authorList>
            <person name="Filippini M."/>
            <person name="Qi W."/>
            <person name="Jaenicke S."/>
            <person name="Goesmann A."/>
            <person name="Smits T.H."/>
            <person name="Bagheri H.C."/>
        </authorList>
    </citation>
    <scope>NUCLEOTIDE SEQUENCE [LARGE SCALE GENOMIC DNA]</scope>
    <source>
        <strain evidence="2">BUZ 3T</strain>
    </source>
</reference>
<protein>
    <submittedName>
        <fullName evidence="1">Uncharacterized protein</fullName>
    </submittedName>
</protein>
<organism evidence="1 2">
    <name type="scientific">Fibrisoma limi BUZ 3</name>
    <dbReference type="NCBI Taxonomy" id="1185876"/>
    <lineage>
        <taxon>Bacteria</taxon>
        <taxon>Pseudomonadati</taxon>
        <taxon>Bacteroidota</taxon>
        <taxon>Cytophagia</taxon>
        <taxon>Cytophagales</taxon>
        <taxon>Spirosomataceae</taxon>
        <taxon>Fibrisoma</taxon>
    </lineage>
</organism>
<dbReference type="STRING" id="1185876.BN8_03840"/>
<accession>I2GL70</accession>
<dbReference type="OrthoDB" id="953347at2"/>
<dbReference type="Proteomes" id="UP000009309">
    <property type="component" value="Unassembled WGS sequence"/>
</dbReference>
<comment type="caution">
    <text evidence="1">The sequence shown here is derived from an EMBL/GenBank/DDBJ whole genome shotgun (WGS) entry which is preliminary data.</text>
</comment>
<name>I2GL70_9BACT</name>
<proteinExistence type="predicted"/>
<keyword evidence="2" id="KW-1185">Reference proteome</keyword>
<sequence length="146" mass="16653">MDIEFSTSSETAPVEVLDTQVTLRASAGHSLLSLRFLYRKNREADHLSMPPLSWFDASQLQRFSLDLAKIHHPETCTIDLPDAGIRLTGSTRRIAGRWTAGRTIQVEPLPTSDRRFTPFTIHGSQHDINSYARTLYNRLWEVFIRG</sequence>
<evidence type="ECO:0000313" key="1">
    <source>
        <dbReference type="EMBL" id="CCH54646.1"/>
    </source>
</evidence>
<dbReference type="RefSeq" id="WP_009283222.1">
    <property type="nucleotide sequence ID" value="NZ_CAIT01000007.1"/>
</dbReference>
<gene>
    <name evidence="1" type="ORF">BN8_03840</name>
</gene>
<dbReference type="EMBL" id="CAIT01000007">
    <property type="protein sequence ID" value="CCH54646.1"/>
    <property type="molecule type" value="Genomic_DNA"/>
</dbReference>
<evidence type="ECO:0000313" key="2">
    <source>
        <dbReference type="Proteomes" id="UP000009309"/>
    </source>
</evidence>